<comment type="caution">
    <text evidence="1">The sequence shown here is derived from an EMBL/GenBank/DDBJ whole genome shotgun (WGS) entry which is preliminary data.</text>
</comment>
<accession>A0A5T1AFI3</accession>
<protein>
    <recommendedName>
        <fullName evidence="2">Nucleoside 5-triphosphatase RdgB (DHAPTP, dITP,XTP-specific)</fullName>
    </recommendedName>
</protein>
<sequence>ISYQNLLQTSIYFSVRHAINATWINDRDQFLYPNDLYKNDDEFKSDCLAFMLFHGQNRISAKEGINHFIPFSEKELGITKEAFESDFMYKFIKGKIKDENSLFGDELVKIEFSLEAQELLKAGKELFKYYHTHSEDKGYLVNASFYDIKEFFQGRDEKGRMNRPSQAKDEHYKILLSDLNTALNALAKKLVPKIYEYGFLKE</sequence>
<name>A0A5T1AFI3_CAMCO</name>
<dbReference type="EMBL" id="AACIFC010000119">
    <property type="protein sequence ID" value="EAK6720269.1"/>
    <property type="molecule type" value="Genomic_DNA"/>
</dbReference>
<proteinExistence type="predicted"/>
<feature type="non-terminal residue" evidence="1">
    <location>
        <position position="1"/>
    </location>
</feature>
<reference evidence="1" key="1">
    <citation type="submission" date="2018-05" db="EMBL/GenBank/DDBJ databases">
        <authorList>
            <consortium name="GenomeTrakr network: Whole genome sequencing for foodborne pathogen traceback"/>
        </authorList>
    </citation>
    <scope>NUCLEOTIDE SEQUENCE</scope>
    <source>
        <strain evidence="1">NC_C3488</strain>
    </source>
</reference>
<organism evidence="1">
    <name type="scientific">Campylobacter coli</name>
    <dbReference type="NCBI Taxonomy" id="195"/>
    <lineage>
        <taxon>Bacteria</taxon>
        <taxon>Pseudomonadati</taxon>
        <taxon>Campylobacterota</taxon>
        <taxon>Epsilonproteobacteria</taxon>
        <taxon>Campylobacterales</taxon>
        <taxon>Campylobacteraceae</taxon>
        <taxon>Campylobacter</taxon>
    </lineage>
</organism>
<evidence type="ECO:0000313" key="1">
    <source>
        <dbReference type="EMBL" id="EAK6720269.1"/>
    </source>
</evidence>
<evidence type="ECO:0008006" key="2">
    <source>
        <dbReference type="Google" id="ProtNLM"/>
    </source>
</evidence>
<dbReference type="AlphaFoldDB" id="A0A5T1AFI3"/>
<gene>
    <name evidence="1" type="ORF">CRL21_08825</name>
</gene>